<proteinExistence type="predicted"/>
<gene>
    <name evidence="1" type="ORF">Pan54_07110</name>
</gene>
<comment type="caution">
    <text evidence="1">The sequence shown here is derived from an EMBL/GenBank/DDBJ whole genome shotgun (WGS) entry which is preliminary data.</text>
</comment>
<dbReference type="AlphaFoldDB" id="A0A5C5XBI6"/>
<dbReference type="Proteomes" id="UP000316095">
    <property type="component" value="Unassembled WGS sequence"/>
</dbReference>
<reference evidence="1 2" key="1">
    <citation type="submission" date="2019-02" db="EMBL/GenBank/DDBJ databases">
        <title>Deep-cultivation of Planctomycetes and their phenomic and genomic characterization uncovers novel biology.</title>
        <authorList>
            <person name="Wiegand S."/>
            <person name="Jogler M."/>
            <person name="Boedeker C."/>
            <person name="Pinto D."/>
            <person name="Vollmers J."/>
            <person name="Rivas-Marin E."/>
            <person name="Kohn T."/>
            <person name="Peeters S.H."/>
            <person name="Heuer A."/>
            <person name="Rast P."/>
            <person name="Oberbeckmann S."/>
            <person name="Bunk B."/>
            <person name="Jeske O."/>
            <person name="Meyerdierks A."/>
            <person name="Storesund J.E."/>
            <person name="Kallscheuer N."/>
            <person name="Luecker S."/>
            <person name="Lage O.M."/>
            <person name="Pohl T."/>
            <person name="Merkel B.J."/>
            <person name="Hornburger P."/>
            <person name="Mueller R.-W."/>
            <person name="Bruemmer F."/>
            <person name="Labrenz M."/>
            <person name="Spormann A.M."/>
            <person name="Op Den Camp H."/>
            <person name="Overmann J."/>
            <person name="Amann R."/>
            <person name="Jetten M.S.M."/>
            <person name="Mascher T."/>
            <person name="Medema M.H."/>
            <person name="Devos D.P."/>
            <person name="Kaster A.-K."/>
            <person name="Ovreas L."/>
            <person name="Rohde M."/>
            <person name="Galperin M.Y."/>
            <person name="Jogler C."/>
        </authorList>
    </citation>
    <scope>NUCLEOTIDE SEQUENCE [LARGE SCALE GENOMIC DNA]</scope>
    <source>
        <strain evidence="1 2">Pan54</strain>
    </source>
</reference>
<dbReference type="EMBL" id="SJPG01000001">
    <property type="protein sequence ID" value="TWT59999.1"/>
    <property type="molecule type" value="Genomic_DNA"/>
</dbReference>
<evidence type="ECO:0000313" key="1">
    <source>
        <dbReference type="EMBL" id="TWT59999.1"/>
    </source>
</evidence>
<evidence type="ECO:0000313" key="2">
    <source>
        <dbReference type="Proteomes" id="UP000316095"/>
    </source>
</evidence>
<name>A0A5C5XBI6_9PLAN</name>
<accession>A0A5C5XBI6</accession>
<organism evidence="1 2">
    <name type="scientific">Rubinisphaera italica</name>
    <dbReference type="NCBI Taxonomy" id="2527969"/>
    <lineage>
        <taxon>Bacteria</taxon>
        <taxon>Pseudomonadati</taxon>
        <taxon>Planctomycetota</taxon>
        <taxon>Planctomycetia</taxon>
        <taxon>Planctomycetales</taxon>
        <taxon>Planctomycetaceae</taxon>
        <taxon>Rubinisphaera</taxon>
    </lineage>
</organism>
<keyword evidence="2" id="KW-1185">Reference proteome</keyword>
<sequence length="61" mass="6967">MFIVEHCVLSTVFHMISINRKDHKGHLAQPMAHRILCDLCGYQLFCTLNQTLLSGIVLISR</sequence>
<protein>
    <submittedName>
        <fullName evidence="1">Uncharacterized protein</fullName>
    </submittedName>
</protein>